<dbReference type="Pfam" id="PF14497">
    <property type="entry name" value="GST_C_3"/>
    <property type="match status" value="1"/>
</dbReference>
<feature type="domain" description="GST N-terminal" evidence="1">
    <location>
        <begin position="1"/>
        <end position="80"/>
    </location>
</feature>
<dbReference type="InterPro" id="IPR036282">
    <property type="entry name" value="Glutathione-S-Trfase_C_sf"/>
</dbReference>
<dbReference type="InterPro" id="IPR010987">
    <property type="entry name" value="Glutathione-S-Trfase_C-like"/>
</dbReference>
<dbReference type="InterPro" id="IPR036249">
    <property type="entry name" value="Thioredoxin-like_sf"/>
</dbReference>
<dbReference type="Proteomes" id="UP000265955">
    <property type="component" value="Unassembled WGS sequence"/>
</dbReference>
<sequence length="213" mass="24433">MYQLYYYPGNANLAPHMLLEELSVPYQLVLIDRDNNAHKGKEYLRLNPTGRIPVLVDGDLVLFETAAICLHLVDRHPEAGLAPALGTAERAHFYKWLMYLTNTLQAELLTYFYPERLASSEAGAADVKQHAEQRVSAMLDLLDRTLAEHGGPYLLGQQYTAVDPYLMMLSRWTRMMMHPARNRTHLGRFLQRMVERPAVMRAFEQEGLSEPLF</sequence>
<keyword evidence="3" id="KW-0808">Transferase</keyword>
<evidence type="ECO:0000259" key="2">
    <source>
        <dbReference type="PROSITE" id="PS50405"/>
    </source>
</evidence>
<dbReference type="InterPro" id="IPR004046">
    <property type="entry name" value="GST_C"/>
</dbReference>
<proteinExistence type="predicted"/>
<dbReference type="SUPFAM" id="SSF47616">
    <property type="entry name" value="GST C-terminal domain-like"/>
    <property type="match status" value="1"/>
</dbReference>
<evidence type="ECO:0000313" key="4">
    <source>
        <dbReference type="Proteomes" id="UP000265955"/>
    </source>
</evidence>
<dbReference type="Gene3D" id="1.20.1050.10">
    <property type="match status" value="1"/>
</dbReference>
<dbReference type="AlphaFoldDB" id="A0A3A3FQA9"/>
<dbReference type="InterPro" id="IPR040079">
    <property type="entry name" value="Glutathione_S-Trfase"/>
</dbReference>
<dbReference type="SFLD" id="SFLDG01150">
    <property type="entry name" value="Main.1:_Beta-like"/>
    <property type="match status" value="1"/>
</dbReference>
<dbReference type="PROSITE" id="PS50405">
    <property type="entry name" value="GST_CTER"/>
    <property type="match status" value="1"/>
</dbReference>
<dbReference type="PANTHER" id="PTHR44051:SF8">
    <property type="entry name" value="GLUTATHIONE S-TRANSFERASE GSTA"/>
    <property type="match status" value="1"/>
</dbReference>
<accession>A0A3A3FQA9</accession>
<dbReference type="SFLD" id="SFLDS00019">
    <property type="entry name" value="Glutathione_Transferase_(cytos"/>
    <property type="match status" value="1"/>
</dbReference>
<organism evidence="3 4">
    <name type="scientific">Noviherbaspirillum saxi</name>
    <dbReference type="NCBI Taxonomy" id="2320863"/>
    <lineage>
        <taxon>Bacteria</taxon>
        <taxon>Pseudomonadati</taxon>
        <taxon>Pseudomonadota</taxon>
        <taxon>Betaproteobacteria</taxon>
        <taxon>Burkholderiales</taxon>
        <taxon>Oxalobacteraceae</taxon>
        <taxon>Noviherbaspirillum</taxon>
    </lineage>
</organism>
<feature type="domain" description="GST C-terminal" evidence="2">
    <location>
        <begin position="86"/>
        <end position="213"/>
    </location>
</feature>
<dbReference type="GO" id="GO:0016740">
    <property type="term" value="F:transferase activity"/>
    <property type="evidence" value="ECO:0007669"/>
    <property type="project" value="UniProtKB-KW"/>
</dbReference>
<dbReference type="OrthoDB" id="9810080at2"/>
<gene>
    <name evidence="3" type="ORF">D3871_05640</name>
</gene>
<reference evidence="4" key="1">
    <citation type="submission" date="2018-09" db="EMBL/GenBank/DDBJ databases">
        <authorList>
            <person name="Zhu H."/>
        </authorList>
    </citation>
    <scope>NUCLEOTIDE SEQUENCE [LARGE SCALE GENOMIC DNA]</scope>
    <source>
        <strain evidence="4">K1R23-30</strain>
    </source>
</reference>
<dbReference type="SFLD" id="SFLDG00358">
    <property type="entry name" value="Main_(cytGST)"/>
    <property type="match status" value="1"/>
</dbReference>
<dbReference type="InterPro" id="IPR004045">
    <property type="entry name" value="Glutathione_S-Trfase_N"/>
</dbReference>
<dbReference type="CDD" id="cd03057">
    <property type="entry name" value="GST_N_Beta"/>
    <property type="match status" value="1"/>
</dbReference>
<dbReference type="Gene3D" id="3.40.30.10">
    <property type="entry name" value="Glutaredoxin"/>
    <property type="match status" value="1"/>
</dbReference>
<evidence type="ECO:0000313" key="3">
    <source>
        <dbReference type="EMBL" id="RJF98053.1"/>
    </source>
</evidence>
<dbReference type="PANTHER" id="PTHR44051">
    <property type="entry name" value="GLUTATHIONE S-TRANSFERASE-RELATED"/>
    <property type="match status" value="1"/>
</dbReference>
<dbReference type="SUPFAM" id="SSF52833">
    <property type="entry name" value="Thioredoxin-like"/>
    <property type="match status" value="1"/>
</dbReference>
<dbReference type="RefSeq" id="WP_119767998.1">
    <property type="nucleotide sequence ID" value="NZ_QYUO01000001.1"/>
</dbReference>
<dbReference type="EMBL" id="QYUO01000001">
    <property type="protein sequence ID" value="RJF98053.1"/>
    <property type="molecule type" value="Genomic_DNA"/>
</dbReference>
<dbReference type="Pfam" id="PF02798">
    <property type="entry name" value="GST_N"/>
    <property type="match status" value="1"/>
</dbReference>
<dbReference type="CDD" id="cd03188">
    <property type="entry name" value="GST_C_Beta"/>
    <property type="match status" value="1"/>
</dbReference>
<keyword evidence="4" id="KW-1185">Reference proteome</keyword>
<protein>
    <submittedName>
        <fullName evidence="3">Glutathione S-transferase family protein</fullName>
    </submittedName>
</protein>
<name>A0A3A3FQA9_9BURK</name>
<dbReference type="PROSITE" id="PS50404">
    <property type="entry name" value="GST_NTER"/>
    <property type="match status" value="1"/>
</dbReference>
<evidence type="ECO:0000259" key="1">
    <source>
        <dbReference type="PROSITE" id="PS50404"/>
    </source>
</evidence>
<comment type="caution">
    <text evidence="3">The sequence shown here is derived from an EMBL/GenBank/DDBJ whole genome shotgun (WGS) entry which is preliminary data.</text>
</comment>